<dbReference type="CDD" id="cd06261">
    <property type="entry name" value="TM_PBP2"/>
    <property type="match status" value="1"/>
</dbReference>
<reference evidence="9" key="1">
    <citation type="submission" date="2020-08" db="EMBL/GenBank/DDBJ databases">
        <title>Genome public.</title>
        <authorList>
            <person name="Liu C."/>
            <person name="Sun Q."/>
        </authorList>
    </citation>
    <scope>NUCLEOTIDE SEQUENCE</scope>
    <source>
        <strain evidence="9">NSJ-55</strain>
    </source>
</reference>
<dbReference type="RefSeq" id="WP_186876977.1">
    <property type="nucleotide sequence ID" value="NZ_JACOPF010000004.1"/>
</dbReference>
<dbReference type="Pfam" id="PF00528">
    <property type="entry name" value="BPD_transp_1"/>
    <property type="match status" value="1"/>
</dbReference>
<gene>
    <name evidence="9" type="ORF">H8S37_15510</name>
</gene>
<comment type="similarity">
    <text evidence="7">Belongs to the binding-protein-dependent transport system permease family.</text>
</comment>
<dbReference type="GO" id="GO:0005886">
    <property type="term" value="C:plasma membrane"/>
    <property type="evidence" value="ECO:0007669"/>
    <property type="project" value="UniProtKB-SubCell"/>
</dbReference>
<evidence type="ECO:0000256" key="5">
    <source>
        <dbReference type="ARBA" id="ARBA00022989"/>
    </source>
</evidence>
<sequence length="280" mass="30403">MAAASKKKKIGVNLIIHIVLLILAVICLAPIALVFINSFKENAEIVANPLSIPVVLHLENYISAWETGNFSVGFINSIKLTGCTVIIILITASLAGYVLSGKRIKGSGAVLMYFMMAMTVPIQLFLFPLYYVYANLNLIGNIPATSVILAALYMPLSVFLMRTYFLNVPRELEESARIDGAGTRQVIWHIMRPVVSPGLITVAILVGLQSWNEYLISSTFLQGAKNFTATLGFLAMNGSYGSDMGIMMAAAFTLIGPIIVFFLCTQRYFVDGMVSGAVKG</sequence>
<dbReference type="AlphaFoldDB" id="A0A923LL52"/>
<evidence type="ECO:0000256" key="6">
    <source>
        <dbReference type="ARBA" id="ARBA00023136"/>
    </source>
</evidence>
<keyword evidence="6 7" id="KW-0472">Membrane</keyword>
<feature type="transmembrane region" description="Helical" evidence="7">
    <location>
        <begin position="244"/>
        <end position="264"/>
    </location>
</feature>
<keyword evidence="3" id="KW-1003">Cell membrane</keyword>
<dbReference type="PROSITE" id="PS50928">
    <property type="entry name" value="ABC_TM1"/>
    <property type="match status" value="1"/>
</dbReference>
<dbReference type="InterPro" id="IPR000515">
    <property type="entry name" value="MetI-like"/>
</dbReference>
<keyword evidence="4 7" id="KW-0812">Transmembrane</keyword>
<evidence type="ECO:0000256" key="7">
    <source>
        <dbReference type="RuleBase" id="RU363032"/>
    </source>
</evidence>
<comment type="subcellular location">
    <subcellularLocation>
        <location evidence="1 7">Cell membrane</location>
        <topology evidence="1 7">Multi-pass membrane protein</topology>
    </subcellularLocation>
</comment>
<evidence type="ECO:0000256" key="1">
    <source>
        <dbReference type="ARBA" id="ARBA00004651"/>
    </source>
</evidence>
<feature type="domain" description="ABC transmembrane type-1" evidence="8">
    <location>
        <begin position="74"/>
        <end position="265"/>
    </location>
</feature>
<dbReference type="Proteomes" id="UP000652477">
    <property type="component" value="Unassembled WGS sequence"/>
</dbReference>
<evidence type="ECO:0000313" key="10">
    <source>
        <dbReference type="Proteomes" id="UP000652477"/>
    </source>
</evidence>
<dbReference type="Gene3D" id="1.10.3720.10">
    <property type="entry name" value="MetI-like"/>
    <property type="match status" value="1"/>
</dbReference>
<evidence type="ECO:0000313" key="9">
    <source>
        <dbReference type="EMBL" id="MBC5690323.1"/>
    </source>
</evidence>
<dbReference type="PANTHER" id="PTHR43744">
    <property type="entry name" value="ABC TRANSPORTER PERMEASE PROTEIN MG189-RELATED-RELATED"/>
    <property type="match status" value="1"/>
</dbReference>
<dbReference type="SUPFAM" id="SSF161098">
    <property type="entry name" value="MetI-like"/>
    <property type="match status" value="1"/>
</dbReference>
<evidence type="ECO:0000259" key="8">
    <source>
        <dbReference type="PROSITE" id="PS50928"/>
    </source>
</evidence>
<accession>A0A923LL52</accession>
<protein>
    <submittedName>
        <fullName evidence="9">Carbohydrate ABC transporter permease</fullName>
    </submittedName>
</protein>
<dbReference type="EMBL" id="JACOPF010000004">
    <property type="protein sequence ID" value="MBC5690323.1"/>
    <property type="molecule type" value="Genomic_DNA"/>
</dbReference>
<dbReference type="PANTHER" id="PTHR43744:SF8">
    <property type="entry name" value="SN-GLYCEROL-3-PHOSPHATE TRANSPORT SYSTEM PERMEASE PROTEIN UGPE"/>
    <property type="match status" value="1"/>
</dbReference>
<keyword evidence="10" id="KW-1185">Reference proteome</keyword>
<keyword evidence="5 7" id="KW-1133">Transmembrane helix</keyword>
<dbReference type="GO" id="GO:0055085">
    <property type="term" value="P:transmembrane transport"/>
    <property type="evidence" value="ECO:0007669"/>
    <property type="project" value="InterPro"/>
</dbReference>
<feature type="transmembrane region" description="Helical" evidence="7">
    <location>
        <begin position="78"/>
        <end position="99"/>
    </location>
</feature>
<evidence type="ECO:0000256" key="4">
    <source>
        <dbReference type="ARBA" id="ARBA00022692"/>
    </source>
</evidence>
<proteinExistence type="inferred from homology"/>
<feature type="transmembrane region" description="Helical" evidence="7">
    <location>
        <begin position="12"/>
        <end position="36"/>
    </location>
</feature>
<feature type="transmembrane region" description="Helical" evidence="7">
    <location>
        <begin position="186"/>
        <end position="208"/>
    </location>
</feature>
<organism evidence="9 10">
    <name type="scientific">Mediterraneibacter hominis</name>
    <dbReference type="NCBI Taxonomy" id="2763054"/>
    <lineage>
        <taxon>Bacteria</taxon>
        <taxon>Bacillati</taxon>
        <taxon>Bacillota</taxon>
        <taxon>Clostridia</taxon>
        <taxon>Lachnospirales</taxon>
        <taxon>Lachnospiraceae</taxon>
        <taxon>Mediterraneibacter</taxon>
    </lineage>
</organism>
<evidence type="ECO:0000256" key="3">
    <source>
        <dbReference type="ARBA" id="ARBA00022475"/>
    </source>
</evidence>
<keyword evidence="2 7" id="KW-0813">Transport</keyword>
<name>A0A923LL52_9FIRM</name>
<feature type="transmembrane region" description="Helical" evidence="7">
    <location>
        <begin position="111"/>
        <end position="133"/>
    </location>
</feature>
<comment type="caution">
    <text evidence="9">The sequence shown here is derived from an EMBL/GenBank/DDBJ whole genome shotgun (WGS) entry which is preliminary data.</text>
</comment>
<feature type="transmembrane region" description="Helical" evidence="7">
    <location>
        <begin position="145"/>
        <end position="165"/>
    </location>
</feature>
<evidence type="ECO:0000256" key="2">
    <source>
        <dbReference type="ARBA" id="ARBA00022448"/>
    </source>
</evidence>
<dbReference type="InterPro" id="IPR035906">
    <property type="entry name" value="MetI-like_sf"/>
</dbReference>